<dbReference type="GO" id="GO:0005634">
    <property type="term" value="C:nucleus"/>
    <property type="evidence" value="ECO:0007669"/>
    <property type="project" value="UniProtKB-SubCell"/>
</dbReference>
<dbReference type="GO" id="GO:1990404">
    <property type="term" value="F:NAD+-protein mono-ADP-ribosyltransferase activity"/>
    <property type="evidence" value="ECO:0007669"/>
    <property type="project" value="TreeGrafter"/>
</dbReference>
<feature type="region of interest" description="Disordered" evidence="12">
    <location>
        <begin position="407"/>
        <end position="437"/>
    </location>
</feature>
<evidence type="ECO:0000313" key="16">
    <source>
        <dbReference type="EMBL" id="KAK1335099.1"/>
    </source>
</evidence>
<keyword evidence="4" id="KW-0597">Phosphoprotein</keyword>
<keyword evidence="6" id="KW-0677">Repeat</keyword>
<evidence type="ECO:0000256" key="5">
    <source>
        <dbReference type="ARBA" id="ARBA00022723"/>
    </source>
</evidence>
<keyword evidence="8 11" id="KW-0862">Zinc</keyword>
<evidence type="ECO:0000259" key="14">
    <source>
        <dbReference type="PROSITE" id="PS50918"/>
    </source>
</evidence>
<dbReference type="Gene3D" id="3.90.228.10">
    <property type="match status" value="1"/>
</dbReference>
<evidence type="ECO:0000313" key="17">
    <source>
        <dbReference type="Proteomes" id="UP001177744"/>
    </source>
</evidence>
<keyword evidence="7 11" id="KW-0863">Zinc-finger</keyword>
<dbReference type="GO" id="GO:0003723">
    <property type="term" value="F:RNA binding"/>
    <property type="evidence" value="ECO:0007669"/>
    <property type="project" value="TreeGrafter"/>
</dbReference>
<dbReference type="SUPFAM" id="SSF117839">
    <property type="entry name" value="WWE domain"/>
    <property type="match status" value="1"/>
</dbReference>
<dbReference type="InterPro" id="IPR000571">
    <property type="entry name" value="Znf_CCCH"/>
</dbReference>
<organism evidence="16 17">
    <name type="scientific">Cnephaeus nilssonii</name>
    <name type="common">Northern bat</name>
    <name type="synonym">Eptesicus nilssonii</name>
    <dbReference type="NCBI Taxonomy" id="3371016"/>
    <lineage>
        <taxon>Eukaryota</taxon>
        <taxon>Metazoa</taxon>
        <taxon>Chordata</taxon>
        <taxon>Craniata</taxon>
        <taxon>Vertebrata</taxon>
        <taxon>Euteleostomi</taxon>
        <taxon>Mammalia</taxon>
        <taxon>Eutheria</taxon>
        <taxon>Laurasiatheria</taxon>
        <taxon>Chiroptera</taxon>
        <taxon>Yangochiroptera</taxon>
        <taxon>Vespertilionidae</taxon>
        <taxon>Cnephaeus</taxon>
    </lineage>
</organism>
<dbReference type="PROSITE" id="PS50918">
    <property type="entry name" value="WWE"/>
    <property type="match status" value="1"/>
</dbReference>
<evidence type="ECO:0000256" key="4">
    <source>
        <dbReference type="ARBA" id="ARBA00022553"/>
    </source>
</evidence>
<keyword evidence="3" id="KW-0963">Cytoplasm</keyword>
<dbReference type="SUPFAM" id="SSF56399">
    <property type="entry name" value="ADP-ribosylation"/>
    <property type="match status" value="1"/>
</dbReference>
<feature type="domain" description="WWE" evidence="14">
    <location>
        <begin position="709"/>
        <end position="796"/>
    </location>
</feature>
<feature type="compositionally biased region" description="Low complexity" evidence="12">
    <location>
        <begin position="1260"/>
        <end position="1273"/>
    </location>
</feature>
<dbReference type="Pfam" id="PF02825">
    <property type="entry name" value="WWE"/>
    <property type="match status" value="1"/>
</dbReference>
<evidence type="ECO:0000256" key="3">
    <source>
        <dbReference type="ARBA" id="ARBA00022490"/>
    </source>
</evidence>
<evidence type="ECO:0000256" key="1">
    <source>
        <dbReference type="ARBA" id="ARBA00004123"/>
    </source>
</evidence>
<dbReference type="CDD" id="cd01439">
    <property type="entry name" value="TCCD_inducible_PARP_like"/>
    <property type="match status" value="1"/>
</dbReference>
<evidence type="ECO:0000256" key="9">
    <source>
        <dbReference type="ARBA" id="ARBA00023242"/>
    </source>
</evidence>
<dbReference type="Pfam" id="PF00644">
    <property type="entry name" value="PARP"/>
    <property type="match status" value="1"/>
</dbReference>
<dbReference type="PANTHER" id="PTHR45740">
    <property type="entry name" value="POLY [ADP-RIBOSE] POLYMERASE"/>
    <property type="match status" value="1"/>
</dbReference>
<feature type="compositionally biased region" description="Polar residues" evidence="12">
    <location>
        <begin position="342"/>
        <end position="373"/>
    </location>
</feature>
<protein>
    <recommendedName>
        <fullName evidence="18">Zinc finger CCCH-type antiviral protein 1</fullName>
    </recommendedName>
</protein>
<dbReference type="PROSITE" id="PS50103">
    <property type="entry name" value="ZF_C3H1"/>
    <property type="match status" value="2"/>
</dbReference>
<dbReference type="Gene3D" id="1.10.10.10">
    <property type="entry name" value="Winged helix-like DNA-binding domain superfamily/Winged helix DNA-binding domain"/>
    <property type="match status" value="2"/>
</dbReference>
<evidence type="ECO:0000256" key="2">
    <source>
        <dbReference type="ARBA" id="ARBA00004496"/>
    </source>
</evidence>
<feature type="domain" description="PARP catalytic" evidence="15">
    <location>
        <begin position="746"/>
        <end position="954"/>
    </location>
</feature>
<feature type="domain" description="C3H1-type" evidence="13">
    <location>
        <begin position="1174"/>
        <end position="1195"/>
    </location>
</feature>
<evidence type="ECO:0000256" key="12">
    <source>
        <dbReference type="SAM" id="MobiDB-lite"/>
    </source>
</evidence>
<evidence type="ECO:0000256" key="7">
    <source>
        <dbReference type="ARBA" id="ARBA00022771"/>
    </source>
</evidence>
<dbReference type="Pfam" id="PF18633">
    <property type="entry name" value="zf-CCCH_8"/>
    <property type="match status" value="1"/>
</dbReference>
<comment type="similarity">
    <text evidence="10">Belongs to the ARTD/PARP family.</text>
</comment>
<feature type="region of interest" description="Disordered" evidence="12">
    <location>
        <begin position="1234"/>
        <end position="1281"/>
    </location>
</feature>
<dbReference type="InterPro" id="IPR004170">
    <property type="entry name" value="WWE_dom"/>
</dbReference>
<evidence type="ECO:0008006" key="18">
    <source>
        <dbReference type="Google" id="ProtNLM"/>
    </source>
</evidence>
<feature type="compositionally biased region" description="Polar residues" evidence="12">
    <location>
        <begin position="407"/>
        <end position="430"/>
    </location>
</feature>
<feature type="compositionally biased region" description="Basic and acidic residues" evidence="12">
    <location>
        <begin position="215"/>
        <end position="232"/>
    </location>
</feature>
<comment type="caution">
    <text evidence="16">The sequence shown here is derived from an EMBL/GenBank/DDBJ whole genome shotgun (WGS) entry which is preliminary data.</text>
</comment>
<dbReference type="GO" id="GO:0009615">
    <property type="term" value="P:response to virus"/>
    <property type="evidence" value="ECO:0007669"/>
    <property type="project" value="TreeGrafter"/>
</dbReference>
<feature type="compositionally biased region" description="Low complexity" evidence="12">
    <location>
        <begin position="594"/>
        <end position="605"/>
    </location>
</feature>
<dbReference type="GO" id="GO:0008270">
    <property type="term" value="F:zinc ion binding"/>
    <property type="evidence" value="ECO:0007669"/>
    <property type="project" value="UniProtKB-KW"/>
</dbReference>
<feature type="compositionally biased region" description="Polar residues" evidence="12">
    <location>
        <begin position="282"/>
        <end position="293"/>
    </location>
</feature>
<evidence type="ECO:0000256" key="8">
    <source>
        <dbReference type="ARBA" id="ARBA00022833"/>
    </source>
</evidence>
<dbReference type="Pfam" id="PF18606">
    <property type="entry name" value="HTH_53"/>
    <property type="match status" value="2"/>
</dbReference>
<dbReference type="Pfam" id="PF23466">
    <property type="entry name" value="WWE_4"/>
    <property type="match status" value="1"/>
</dbReference>
<dbReference type="EMBL" id="JAULJE010000014">
    <property type="protein sequence ID" value="KAK1335099.1"/>
    <property type="molecule type" value="Genomic_DNA"/>
</dbReference>
<evidence type="ECO:0000256" key="10">
    <source>
        <dbReference type="ARBA" id="ARBA00024347"/>
    </source>
</evidence>
<dbReference type="Proteomes" id="UP001177744">
    <property type="component" value="Unassembled WGS sequence"/>
</dbReference>
<keyword evidence="5 11" id="KW-0479">Metal-binding</keyword>
<dbReference type="InterPro" id="IPR037197">
    <property type="entry name" value="WWE_dom_sf"/>
</dbReference>
<dbReference type="InterPro" id="IPR012317">
    <property type="entry name" value="Poly(ADP-ribose)pol_cat_dom"/>
</dbReference>
<sequence>MALDALLDEIALSEAQLCEVLEAAGPSRFVVLETGGRAGVTRSVVATTAARVCRRKVCQVDCGNLHLCKLNLLGRCHYTQTDRHLCKYSHDVLSEENFRVLKRHQISGLNKEELAVLLVQSDPFFLPEICKHYKGEGRKKICGQQPPCERLHICEHFTRGNCGFANCLRSHNLMDRKVLVMMREHGLSREVVQNIQDICNSKHNPRRTGLRGPSHNRDPASRGRSKSRDRFFHGSQEFLPSAPASTETPGTPGADQIGRRSPQDDVPVEDLTCKFKHLGSQDGPQPSSASPKATNLGGSGPVGGTRRFSENGSPEGLFYGSTTSHHLTSDLPPAFNRKVPTSWPNDQDTSRESSFFPSQAASYSPLGSLQTSETVTTRKGVGMLSPGHMNIEGRSGNPEVQRFPLSNNNSDGMATDTPSTRSLNYKTTTSRQRENSLPRNQEIRATHPIVVDDSKHREQVFCASKSVHNTTNGSTKVTFESSDVPDFDLTSAVRARADKDMLRSTSQNLRPQALRTLGETTAFTSVSTLPKVPPLTPNGSTKVTFEATDVPDFDLTSAVRARADKDMLRSTSQNLRPQALRTLGETTAHTLVSTVPKVSPSTPSSNNRATASEAQGRNSAQMPVTSASELARRTPGYALKGCNKVHFHLPYRWQVMNENTWVDLQPMENIEKAYCDPQICSIPFGNLKINFQKMTCGFNPIRRLSTPSSVTLPDNSVFTTKWVWYWKSGSHRWVPYGEKGDNQQISSIDSSYLESVFLCTPRGIVPFQVGSENFELSFQGMMQTNIISKTQKDVVRRPTFVSAREVAQMKSGPEKKMEMKVHETNLFCATDRAHVNSICANNFDWILHGTPEATYGKGNYFTKDAITAHKSCQSDPKNKNIVMFFARVLVGNVIEGKRSYTSPPLLYDSCVDSRLNPSIFVIFQKNQIYPEYVIEYAEADKACVTVSGCWFAIVDVTGRSLAASGFRAGPRREPGAAMAEPTVCSFLTKVLCAHGGRMFLQDLRAHVELSEARLGDVLRQAGPDRFLLQEVAPREGPWDAEAEVAAGAGGGGGGGGGPSAWRVVAVSSARLCARYQRGECQACDQLHFCRRHMQGKCPNRDCWSTCTLSHDIHTPVNIQVLKNHGLFGLNEAQLRILLLQNDPCLLPEVCLCYNKGEAQYGYCILKDKCNKFHVCKSFVRGECRLQKCKRSHQLIHAASLKLLEDQGLNVSSVVNFQIISTYRHEKLHKMLENKDNSAPSAEHSQALEKPGRPVPGATEARPLASAPAQAAKKPCADVFIQ</sequence>
<reference evidence="16" key="1">
    <citation type="submission" date="2023-06" db="EMBL/GenBank/DDBJ databases">
        <title>Reference genome for the Northern bat (Eptesicus nilssonii), a most northern bat species.</title>
        <authorList>
            <person name="Laine V.N."/>
            <person name="Pulliainen A.T."/>
            <person name="Lilley T.M."/>
        </authorList>
    </citation>
    <scope>NUCLEOTIDE SEQUENCE</scope>
    <source>
        <strain evidence="16">BLF_Eptnil</strain>
        <tissue evidence="16">Kidney</tissue>
    </source>
</reference>
<feature type="zinc finger region" description="C3H1-type" evidence="11">
    <location>
        <begin position="1174"/>
        <end position="1195"/>
    </location>
</feature>
<feature type="domain" description="C3H1-type" evidence="13">
    <location>
        <begin position="153"/>
        <end position="174"/>
    </location>
</feature>
<feature type="region of interest" description="Disordered" evidence="12">
    <location>
        <begin position="200"/>
        <end position="373"/>
    </location>
</feature>
<dbReference type="GO" id="GO:0061014">
    <property type="term" value="P:positive regulation of mRNA catabolic process"/>
    <property type="evidence" value="ECO:0007669"/>
    <property type="project" value="TreeGrafter"/>
</dbReference>
<evidence type="ECO:0000256" key="11">
    <source>
        <dbReference type="PROSITE-ProRule" id="PRU00723"/>
    </source>
</evidence>
<proteinExistence type="inferred from homology"/>
<evidence type="ECO:0000259" key="13">
    <source>
        <dbReference type="PROSITE" id="PS50103"/>
    </source>
</evidence>
<keyword evidence="9" id="KW-0539">Nucleus</keyword>
<dbReference type="GO" id="GO:0032481">
    <property type="term" value="P:positive regulation of type I interferon production"/>
    <property type="evidence" value="ECO:0007669"/>
    <property type="project" value="TreeGrafter"/>
</dbReference>
<comment type="subcellular location">
    <subcellularLocation>
        <location evidence="2">Cytoplasm</location>
    </subcellularLocation>
    <subcellularLocation>
        <location evidence="1">Nucleus</location>
    </subcellularLocation>
</comment>
<name>A0AA40LKP1_CNENI</name>
<dbReference type="PROSITE" id="PS51059">
    <property type="entry name" value="PARP_CATALYTIC"/>
    <property type="match status" value="1"/>
</dbReference>
<dbReference type="SMART" id="SM00356">
    <property type="entry name" value="ZnF_C3H1"/>
    <property type="match status" value="2"/>
</dbReference>
<dbReference type="PANTHER" id="PTHR45740:SF8">
    <property type="entry name" value="ZINC FINGER CCCH-TYPE ANTIVIRAL PROTEIN 1"/>
    <property type="match status" value="1"/>
</dbReference>
<dbReference type="InterPro" id="IPR040954">
    <property type="entry name" value="Znf-CCCH_8"/>
</dbReference>
<keyword evidence="17" id="KW-1185">Reference proteome</keyword>
<dbReference type="InterPro" id="IPR041360">
    <property type="entry name" value="ZAP_HTH"/>
</dbReference>
<evidence type="ECO:0000256" key="6">
    <source>
        <dbReference type="ARBA" id="ARBA00022737"/>
    </source>
</evidence>
<dbReference type="InterPro" id="IPR051712">
    <property type="entry name" value="ARTD-AVP"/>
</dbReference>
<feature type="region of interest" description="Disordered" evidence="12">
    <location>
        <begin position="594"/>
        <end position="624"/>
    </location>
</feature>
<feature type="compositionally biased region" description="Polar residues" evidence="12">
    <location>
        <begin position="606"/>
        <end position="624"/>
    </location>
</feature>
<feature type="zinc finger region" description="C3H1-type" evidence="11">
    <location>
        <begin position="153"/>
        <end position="174"/>
    </location>
</feature>
<dbReference type="InterPro" id="IPR057602">
    <property type="entry name" value="Zfn-CCCH_PARP12"/>
</dbReference>
<dbReference type="Pfam" id="PF25261">
    <property type="entry name" value="zf-CCCH_PARP12"/>
    <property type="match status" value="2"/>
</dbReference>
<dbReference type="GO" id="GO:0003950">
    <property type="term" value="F:NAD+ poly-ADP-ribosyltransferase activity"/>
    <property type="evidence" value="ECO:0007669"/>
    <property type="project" value="InterPro"/>
</dbReference>
<accession>A0AA40LKP1</accession>
<gene>
    <name evidence="16" type="ORF">QTO34_004678</name>
</gene>
<dbReference type="InterPro" id="IPR036388">
    <property type="entry name" value="WH-like_DNA-bd_sf"/>
</dbReference>
<evidence type="ECO:0000259" key="15">
    <source>
        <dbReference type="PROSITE" id="PS51059"/>
    </source>
</evidence>
<dbReference type="GO" id="GO:0005737">
    <property type="term" value="C:cytoplasm"/>
    <property type="evidence" value="ECO:0007669"/>
    <property type="project" value="UniProtKB-SubCell"/>
</dbReference>